<evidence type="ECO:0000256" key="6">
    <source>
        <dbReference type="ARBA" id="ARBA00023033"/>
    </source>
</evidence>
<dbReference type="GO" id="GO:0020037">
    <property type="term" value="F:heme binding"/>
    <property type="evidence" value="ECO:0007669"/>
    <property type="project" value="InterPro"/>
</dbReference>
<dbReference type="PANTHER" id="PTHR24291:SF50">
    <property type="entry name" value="BIFUNCTIONAL ALBAFLAVENONE MONOOXYGENASE_TERPENE SYNTHASE"/>
    <property type="match status" value="1"/>
</dbReference>
<dbReference type="GO" id="GO:0005506">
    <property type="term" value="F:iron ion binding"/>
    <property type="evidence" value="ECO:0007669"/>
    <property type="project" value="InterPro"/>
</dbReference>
<keyword evidence="5 7" id="KW-0408">Iron</keyword>
<keyword evidence="3 7" id="KW-0479">Metal-binding</keyword>
<keyword evidence="2 7" id="KW-0349">Heme</keyword>
<comment type="similarity">
    <text evidence="1 8">Belongs to the cytochrome P450 family.</text>
</comment>
<evidence type="ECO:0000256" key="1">
    <source>
        <dbReference type="ARBA" id="ARBA00010617"/>
    </source>
</evidence>
<dbReference type="InterPro" id="IPR017972">
    <property type="entry name" value="Cyt_P450_CS"/>
</dbReference>
<gene>
    <name evidence="9" type="ORF">NQU55_32150</name>
</gene>
<keyword evidence="4 8" id="KW-0560">Oxidoreductase</keyword>
<sequence>MGTLPALPCVPGAVPVLGHALALLRRPLEFLRDLPAHGDVVQIRLGPARAVVVCTAELTQQVLLDDRTFDKGGLLYDRTREVIGASLAASLHPQHRRKRRLVQPAFHPDRTHGYAQIMTTRITELRDSWHDGQTIDVRAEALGLTSRILMAAMFASTLPAPALERALEEMNTISHGLLRQTITPPALNRLPTPANRRYRQAQRTLRAILDTAITGHTPTGGGTDLLSVLLAQGTCEHPAKDALTTDEVCDELVTFFIAGTETTGLTVAWALHLLARHPAIASRLHAEVDTVLAGGAAHHHHLPDLPLTQQVITETLRLYPPGWLFTRCATTDTHLAGHPVPAGTSVIYSPYLVHHLASQYPDPERFDPDRWADPRCPPPRGAYIPFGGGGRKCVGDQFGITEAVLALATLTARWHFTPAPCHQPRPRTHLMLYPDDLHLKVTTRAAITTSRSEPE</sequence>
<evidence type="ECO:0000256" key="2">
    <source>
        <dbReference type="ARBA" id="ARBA00022617"/>
    </source>
</evidence>
<proteinExistence type="inferred from homology"/>
<feature type="binding site" description="axial binding residue" evidence="7">
    <location>
        <position position="393"/>
    </location>
    <ligand>
        <name>heme</name>
        <dbReference type="ChEBI" id="CHEBI:30413"/>
    </ligand>
    <ligandPart>
        <name>Fe</name>
        <dbReference type="ChEBI" id="CHEBI:18248"/>
    </ligandPart>
</feature>
<evidence type="ECO:0000256" key="5">
    <source>
        <dbReference type="ARBA" id="ARBA00023004"/>
    </source>
</evidence>
<dbReference type="GO" id="GO:0004497">
    <property type="term" value="F:monooxygenase activity"/>
    <property type="evidence" value="ECO:0007669"/>
    <property type="project" value="UniProtKB-KW"/>
</dbReference>
<dbReference type="PRINTS" id="PR00463">
    <property type="entry name" value="EP450I"/>
</dbReference>
<accession>A0A9X2LP00</accession>
<name>A0A9X2LP00_9ACTN</name>
<dbReference type="GO" id="GO:0016705">
    <property type="term" value="F:oxidoreductase activity, acting on paired donors, with incorporation or reduction of molecular oxygen"/>
    <property type="evidence" value="ECO:0007669"/>
    <property type="project" value="InterPro"/>
</dbReference>
<comment type="cofactor">
    <cofactor evidence="7">
        <name>heme</name>
        <dbReference type="ChEBI" id="CHEBI:30413"/>
    </cofactor>
</comment>
<evidence type="ECO:0000256" key="7">
    <source>
        <dbReference type="PIRSR" id="PIRSR602401-1"/>
    </source>
</evidence>
<dbReference type="InterPro" id="IPR002401">
    <property type="entry name" value="Cyt_P450_E_grp-I"/>
</dbReference>
<reference evidence="9" key="1">
    <citation type="submission" date="2022-06" db="EMBL/GenBank/DDBJ databases">
        <title>WGS of actinobacteria.</title>
        <authorList>
            <person name="Thawai C."/>
        </authorList>
    </citation>
    <scope>NUCLEOTIDE SEQUENCE</scope>
    <source>
        <strain evidence="9">AA8</strain>
    </source>
</reference>
<dbReference type="InterPro" id="IPR001128">
    <property type="entry name" value="Cyt_P450"/>
</dbReference>
<evidence type="ECO:0000256" key="3">
    <source>
        <dbReference type="ARBA" id="ARBA00022723"/>
    </source>
</evidence>
<dbReference type="PROSITE" id="PS00086">
    <property type="entry name" value="CYTOCHROME_P450"/>
    <property type="match status" value="1"/>
</dbReference>
<comment type="caution">
    <text evidence="9">The sequence shown here is derived from an EMBL/GenBank/DDBJ whole genome shotgun (WGS) entry which is preliminary data.</text>
</comment>
<evidence type="ECO:0000313" key="9">
    <source>
        <dbReference type="EMBL" id="MCQ8774382.1"/>
    </source>
</evidence>
<keyword evidence="6 8" id="KW-0503">Monooxygenase</keyword>
<dbReference type="EMBL" id="JANIID010000043">
    <property type="protein sequence ID" value="MCQ8774382.1"/>
    <property type="molecule type" value="Genomic_DNA"/>
</dbReference>
<dbReference type="Proteomes" id="UP001142374">
    <property type="component" value="Unassembled WGS sequence"/>
</dbReference>
<evidence type="ECO:0000256" key="4">
    <source>
        <dbReference type="ARBA" id="ARBA00023002"/>
    </source>
</evidence>
<dbReference type="Pfam" id="PF00067">
    <property type="entry name" value="p450"/>
    <property type="match status" value="1"/>
</dbReference>
<keyword evidence="10" id="KW-1185">Reference proteome</keyword>
<dbReference type="InterPro" id="IPR036396">
    <property type="entry name" value="Cyt_P450_sf"/>
</dbReference>
<organism evidence="9 10">
    <name type="scientific">Streptomyces telluris</name>
    <dbReference type="NCBI Taxonomy" id="2720021"/>
    <lineage>
        <taxon>Bacteria</taxon>
        <taxon>Bacillati</taxon>
        <taxon>Actinomycetota</taxon>
        <taxon>Actinomycetes</taxon>
        <taxon>Kitasatosporales</taxon>
        <taxon>Streptomycetaceae</taxon>
        <taxon>Streptomyces</taxon>
    </lineage>
</organism>
<dbReference type="SUPFAM" id="SSF48264">
    <property type="entry name" value="Cytochrome P450"/>
    <property type="match status" value="1"/>
</dbReference>
<dbReference type="Gene3D" id="1.10.630.10">
    <property type="entry name" value="Cytochrome P450"/>
    <property type="match status" value="1"/>
</dbReference>
<protein>
    <submittedName>
        <fullName evidence="9">Cytochrome P450</fullName>
    </submittedName>
</protein>
<evidence type="ECO:0000313" key="10">
    <source>
        <dbReference type="Proteomes" id="UP001142374"/>
    </source>
</evidence>
<dbReference type="PANTHER" id="PTHR24291">
    <property type="entry name" value="CYTOCHROME P450 FAMILY 4"/>
    <property type="match status" value="1"/>
</dbReference>
<dbReference type="RefSeq" id="WP_256791633.1">
    <property type="nucleotide sequence ID" value="NZ_JANIID010000043.1"/>
</dbReference>
<evidence type="ECO:0000256" key="8">
    <source>
        <dbReference type="RuleBase" id="RU000461"/>
    </source>
</evidence>
<dbReference type="AlphaFoldDB" id="A0A9X2LP00"/>
<dbReference type="InterPro" id="IPR050196">
    <property type="entry name" value="Cytochrome_P450_Monoox"/>
</dbReference>
<dbReference type="CDD" id="cd11049">
    <property type="entry name" value="CYP170A1-like"/>
    <property type="match status" value="1"/>
</dbReference>
<dbReference type="PRINTS" id="PR00385">
    <property type="entry name" value="P450"/>
</dbReference>